<dbReference type="PRINTS" id="PR00992">
    <property type="entry name" value="ALARACEMASE"/>
</dbReference>
<proteinExistence type="inferred from homology"/>
<dbReference type="AlphaFoldDB" id="A0A9D2SYK2"/>
<feature type="transmembrane region" description="Helical" evidence="7">
    <location>
        <begin position="80"/>
        <end position="97"/>
    </location>
</feature>
<dbReference type="Pfam" id="PF01757">
    <property type="entry name" value="Acyl_transf_3"/>
    <property type="match status" value="1"/>
</dbReference>
<evidence type="ECO:0000256" key="3">
    <source>
        <dbReference type="ARBA" id="ARBA00023235"/>
    </source>
</evidence>
<keyword evidence="2 4" id="KW-0663">Pyridoxal phosphate</keyword>
<dbReference type="InterPro" id="IPR000821">
    <property type="entry name" value="Ala_racemase"/>
</dbReference>
<dbReference type="EMBL" id="DWWJ01000064">
    <property type="protein sequence ID" value="HJC40558.1"/>
    <property type="molecule type" value="Genomic_DNA"/>
</dbReference>
<dbReference type="PANTHER" id="PTHR30511">
    <property type="entry name" value="ALANINE RACEMASE"/>
    <property type="match status" value="1"/>
</dbReference>
<evidence type="ECO:0000256" key="7">
    <source>
        <dbReference type="SAM" id="Phobius"/>
    </source>
</evidence>
<dbReference type="GO" id="GO:0030170">
    <property type="term" value="F:pyridoxal phosphate binding"/>
    <property type="evidence" value="ECO:0007669"/>
    <property type="project" value="UniProtKB-UniRule"/>
</dbReference>
<evidence type="ECO:0000256" key="2">
    <source>
        <dbReference type="ARBA" id="ARBA00022898"/>
    </source>
</evidence>
<dbReference type="SUPFAM" id="SSF51419">
    <property type="entry name" value="PLP-binding barrel"/>
    <property type="match status" value="1"/>
</dbReference>
<dbReference type="Pfam" id="PF01168">
    <property type="entry name" value="Ala_racemase_N"/>
    <property type="match status" value="1"/>
</dbReference>
<evidence type="ECO:0000256" key="1">
    <source>
        <dbReference type="ARBA" id="ARBA00001933"/>
    </source>
</evidence>
<dbReference type="PROSITE" id="PS00395">
    <property type="entry name" value="ALANINE_RACEMASE"/>
    <property type="match status" value="1"/>
</dbReference>
<dbReference type="Gene3D" id="2.40.37.10">
    <property type="entry name" value="Lyase, Ornithine Decarboxylase, Chain A, domain 1"/>
    <property type="match status" value="1"/>
</dbReference>
<feature type="active site" description="Proton acceptor; specific for D-alanine" evidence="4">
    <location>
        <position position="370"/>
    </location>
</feature>
<feature type="transmembrane region" description="Helical" evidence="7">
    <location>
        <begin position="265"/>
        <end position="282"/>
    </location>
</feature>
<comment type="pathway">
    <text evidence="4">Amino-acid biosynthesis; D-alanine biosynthesis; D-alanine from L-alanine: step 1/1.</text>
</comment>
<dbReference type="PANTHER" id="PTHR30511:SF0">
    <property type="entry name" value="ALANINE RACEMASE, CATABOLIC-RELATED"/>
    <property type="match status" value="1"/>
</dbReference>
<feature type="domain" description="Alanine racemase C-terminal" evidence="8">
    <location>
        <begin position="567"/>
        <end position="691"/>
    </location>
</feature>
<keyword evidence="7" id="KW-1133">Transmembrane helix</keyword>
<feature type="transmembrane region" description="Helical" evidence="7">
    <location>
        <begin position="39"/>
        <end position="60"/>
    </location>
</feature>
<comment type="cofactor">
    <cofactor evidence="1 4 5">
        <name>pyridoxal 5'-phosphate</name>
        <dbReference type="ChEBI" id="CHEBI:597326"/>
    </cofactor>
</comment>
<dbReference type="SMART" id="SM01005">
    <property type="entry name" value="Ala_racemase_C"/>
    <property type="match status" value="1"/>
</dbReference>
<reference evidence="9" key="1">
    <citation type="journal article" date="2021" name="PeerJ">
        <title>Extensive microbial diversity within the chicken gut microbiome revealed by metagenomics and culture.</title>
        <authorList>
            <person name="Gilroy R."/>
            <person name="Ravi A."/>
            <person name="Getino M."/>
            <person name="Pursley I."/>
            <person name="Horton D.L."/>
            <person name="Alikhan N.F."/>
            <person name="Baker D."/>
            <person name="Gharbi K."/>
            <person name="Hall N."/>
            <person name="Watson M."/>
            <person name="Adriaenssens E.M."/>
            <person name="Foster-Nyarko E."/>
            <person name="Jarju S."/>
            <person name="Secka A."/>
            <person name="Antonio M."/>
            <person name="Oren A."/>
            <person name="Chaudhuri R.R."/>
            <person name="La Ragione R."/>
            <person name="Hildebrand F."/>
            <person name="Pallen M.J."/>
        </authorList>
    </citation>
    <scope>NUCLEOTIDE SEQUENCE</scope>
    <source>
        <strain evidence="9">CHK186-1790</strain>
    </source>
</reference>
<feature type="binding site" evidence="4 6">
    <location>
        <position position="636"/>
    </location>
    <ligand>
        <name>substrate</name>
    </ligand>
</feature>
<comment type="caution">
    <text evidence="9">The sequence shown here is derived from an EMBL/GenBank/DDBJ whole genome shotgun (WGS) entry which is preliminary data.</text>
</comment>
<keyword evidence="7" id="KW-0812">Transmembrane</keyword>
<evidence type="ECO:0000256" key="4">
    <source>
        <dbReference type="HAMAP-Rule" id="MF_01201"/>
    </source>
</evidence>
<dbReference type="InterPro" id="IPR029066">
    <property type="entry name" value="PLP-binding_barrel"/>
</dbReference>
<comment type="function">
    <text evidence="4">Catalyzes the interconversion of L-alanine and D-alanine. May also act on other amino acids.</text>
</comment>
<evidence type="ECO:0000256" key="5">
    <source>
        <dbReference type="PIRSR" id="PIRSR600821-50"/>
    </source>
</evidence>
<dbReference type="Pfam" id="PF00842">
    <property type="entry name" value="Ala_racemase_C"/>
    <property type="match status" value="1"/>
</dbReference>
<dbReference type="NCBIfam" id="TIGR00492">
    <property type="entry name" value="alr"/>
    <property type="match status" value="1"/>
</dbReference>
<dbReference type="GO" id="GO:0030632">
    <property type="term" value="P:D-alanine biosynthetic process"/>
    <property type="evidence" value="ECO:0007669"/>
    <property type="project" value="UniProtKB-UniRule"/>
</dbReference>
<dbReference type="InterPro" id="IPR001608">
    <property type="entry name" value="Ala_racemase_N"/>
</dbReference>
<protein>
    <recommendedName>
        <fullName evidence="4">Alanine racemase</fullName>
        <ecNumber evidence="4">5.1.1.1</ecNumber>
    </recommendedName>
</protein>
<sequence>MRREGGSGGLDRFRVLAALLVAANHTSPLLDLSPLADHILTQILARLAVPFFLAVSGCFLLPRAEEQGRRSLLPFCRRVLLLYAGATLLYLPLRLYSGALPGPLGLLRDVVFDGTFYHLWYFPALLLGLALTALAPRRALWYCVPLYLLGLLGDSYFGLTAALPPLRAFYDLLFRCFDQTRNGLFLSPLFLALGERLGRTPPRRGSRFYAAALAGALALLLGEGLLVSFFGLARYSTMYLSLPLALWLLFRLLQTLDLPRRPELGTFALVFYLIHPWAIVAVRGGARLTGTTAFFVEQSLTHFLAVVLLSGLLSALACRALSRRSGQPAAPAAPSRVRCWVEVDGAALQHNLAVLRRRLPEGGKLMAVVKADAYGHGALPVARLCAAEGIDAFAVATVAEGAVLRRGGITGDILVLGRSFPPEFPDAFRHDLILTAADALHARELAAFGRPLRVHAAVDTGMARLGFPAGDLEGLAALFRDPRLRVEGLFTHLCAADGPSEADTAFTRAQLQAFFTRARELRALGIDPGALHVQASAGLLRYPGLPCTYARPGLALYGVGDGALRPVLTLKCRVAAVRDLSPGETAGYGRAFRAERPTRLAVLTAGYADGLPRSLGGRGRVLLHGQSAPLVGRVCMDQALADVTGIPDVCPGDEATLLGPGLPAEEVARAAGTIPNELLSRLGSRVERVYL</sequence>
<evidence type="ECO:0000256" key="6">
    <source>
        <dbReference type="PIRSR" id="PIRSR600821-52"/>
    </source>
</evidence>
<feature type="transmembrane region" description="Helical" evidence="7">
    <location>
        <begin position="302"/>
        <end position="321"/>
    </location>
</feature>
<feature type="active site" description="Proton acceptor; specific for L-alanine" evidence="4">
    <location>
        <position position="588"/>
    </location>
</feature>
<feature type="transmembrane region" description="Helical" evidence="7">
    <location>
        <begin position="236"/>
        <end position="253"/>
    </location>
</feature>
<dbReference type="InterPro" id="IPR009006">
    <property type="entry name" value="Ala_racemase/Decarboxylase_C"/>
</dbReference>
<evidence type="ECO:0000313" key="10">
    <source>
        <dbReference type="Proteomes" id="UP000823882"/>
    </source>
</evidence>
<dbReference type="SUPFAM" id="SSF50621">
    <property type="entry name" value="Alanine racemase C-terminal domain-like"/>
    <property type="match status" value="1"/>
</dbReference>
<keyword evidence="7" id="KW-0472">Membrane</keyword>
<keyword evidence="3 4" id="KW-0413">Isomerase</keyword>
<dbReference type="HAMAP" id="MF_01201">
    <property type="entry name" value="Ala_racemase"/>
    <property type="match status" value="1"/>
</dbReference>
<evidence type="ECO:0000259" key="8">
    <source>
        <dbReference type="SMART" id="SM01005"/>
    </source>
</evidence>
<feature type="modified residue" description="N6-(pyridoxal phosphate)lysine" evidence="4 5">
    <location>
        <position position="370"/>
    </location>
</feature>
<organism evidence="9 10">
    <name type="scientific">Candidatus Intestinimonas pullistercoris</name>
    <dbReference type="NCBI Taxonomy" id="2838623"/>
    <lineage>
        <taxon>Bacteria</taxon>
        <taxon>Bacillati</taxon>
        <taxon>Bacillota</taxon>
        <taxon>Clostridia</taxon>
        <taxon>Eubacteriales</taxon>
        <taxon>Intestinimonas</taxon>
    </lineage>
</organism>
<feature type="transmembrane region" description="Helical" evidence="7">
    <location>
        <begin position="117"/>
        <end position="134"/>
    </location>
</feature>
<dbReference type="GO" id="GO:0005829">
    <property type="term" value="C:cytosol"/>
    <property type="evidence" value="ECO:0007669"/>
    <property type="project" value="TreeGrafter"/>
</dbReference>
<dbReference type="GO" id="GO:0016747">
    <property type="term" value="F:acyltransferase activity, transferring groups other than amino-acyl groups"/>
    <property type="evidence" value="ECO:0007669"/>
    <property type="project" value="InterPro"/>
</dbReference>
<feature type="transmembrane region" description="Helical" evidence="7">
    <location>
        <begin position="139"/>
        <end position="159"/>
    </location>
</feature>
<accession>A0A9D2SYK2</accession>
<dbReference type="CDD" id="cd00430">
    <property type="entry name" value="PLPDE_III_AR"/>
    <property type="match status" value="1"/>
</dbReference>
<comment type="similarity">
    <text evidence="4">Belongs to the alanine racemase family.</text>
</comment>
<dbReference type="InterPro" id="IPR020622">
    <property type="entry name" value="Ala_racemase_pyridoxalP-BS"/>
</dbReference>
<feature type="binding site" evidence="4 6">
    <location>
        <position position="464"/>
    </location>
    <ligand>
        <name>substrate</name>
    </ligand>
</feature>
<feature type="transmembrane region" description="Helical" evidence="7">
    <location>
        <begin position="209"/>
        <end position="230"/>
    </location>
</feature>
<gene>
    <name evidence="9" type="primary">alr</name>
    <name evidence="9" type="ORF">H9701_03265</name>
</gene>
<dbReference type="EC" id="5.1.1.1" evidence="4"/>
<dbReference type="Proteomes" id="UP000823882">
    <property type="component" value="Unassembled WGS sequence"/>
</dbReference>
<reference evidence="9" key="2">
    <citation type="submission" date="2021-04" db="EMBL/GenBank/DDBJ databases">
        <authorList>
            <person name="Gilroy R."/>
        </authorList>
    </citation>
    <scope>NUCLEOTIDE SEQUENCE</scope>
    <source>
        <strain evidence="9">CHK186-1790</strain>
    </source>
</reference>
<dbReference type="FunFam" id="3.20.20.10:FF:000002">
    <property type="entry name" value="Alanine racemase"/>
    <property type="match status" value="1"/>
</dbReference>
<name>A0A9D2SYK2_9FIRM</name>
<dbReference type="GO" id="GO:0008784">
    <property type="term" value="F:alanine racemase activity"/>
    <property type="evidence" value="ECO:0007669"/>
    <property type="project" value="UniProtKB-UniRule"/>
</dbReference>
<evidence type="ECO:0000313" key="9">
    <source>
        <dbReference type="EMBL" id="HJC40558.1"/>
    </source>
</evidence>
<dbReference type="InterPro" id="IPR002656">
    <property type="entry name" value="Acyl_transf_3_dom"/>
</dbReference>
<dbReference type="InterPro" id="IPR011079">
    <property type="entry name" value="Ala_racemase_C"/>
</dbReference>
<comment type="catalytic activity">
    <reaction evidence="4">
        <text>L-alanine = D-alanine</text>
        <dbReference type="Rhea" id="RHEA:20249"/>
        <dbReference type="ChEBI" id="CHEBI:57416"/>
        <dbReference type="ChEBI" id="CHEBI:57972"/>
        <dbReference type="EC" id="5.1.1.1"/>
    </reaction>
</comment>
<dbReference type="Gene3D" id="3.20.20.10">
    <property type="entry name" value="Alanine racemase"/>
    <property type="match status" value="1"/>
</dbReference>